<feature type="domain" description="SAP" evidence="1">
    <location>
        <begin position="58"/>
        <end position="91"/>
    </location>
</feature>
<dbReference type="AlphaFoldDB" id="A0A4Y6PM10"/>
<dbReference type="SUPFAM" id="SSF68906">
    <property type="entry name" value="SAP domain"/>
    <property type="match status" value="1"/>
</dbReference>
<dbReference type="Proteomes" id="UP000315995">
    <property type="component" value="Chromosome"/>
</dbReference>
<dbReference type="Pfam" id="PF02037">
    <property type="entry name" value="SAP"/>
    <property type="match status" value="1"/>
</dbReference>
<evidence type="ECO:0000313" key="3">
    <source>
        <dbReference type="Proteomes" id="UP000315995"/>
    </source>
</evidence>
<keyword evidence="3" id="KW-1185">Reference proteome</keyword>
<dbReference type="Gene3D" id="1.10.720.30">
    <property type="entry name" value="SAP domain"/>
    <property type="match status" value="1"/>
</dbReference>
<dbReference type="RefSeq" id="WP_141195801.1">
    <property type="nucleotide sequence ID" value="NZ_CP041186.1"/>
</dbReference>
<dbReference type="SMART" id="SM00513">
    <property type="entry name" value="SAP"/>
    <property type="match status" value="1"/>
</dbReference>
<evidence type="ECO:0000313" key="2">
    <source>
        <dbReference type="EMBL" id="QDG49302.1"/>
    </source>
</evidence>
<protein>
    <recommendedName>
        <fullName evidence="1">SAP domain-containing protein</fullName>
    </recommendedName>
</protein>
<dbReference type="InterPro" id="IPR036361">
    <property type="entry name" value="SAP_dom_sf"/>
</dbReference>
<gene>
    <name evidence="2" type="ORF">FIV42_00695</name>
</gene>
<proteinExistence type="predicted"/>
<organism evidence="2 3">
    <name type="scientific">Persicimonas caeni</name>
    <dbReference type="NCBI Taxonomy" id="2292766"/>
    <lineage>
        <taxon>Bacteria</taxon>
        <taxon>Deltaproteobacteria</taxon>
        <taxon>Bradymonadales</taxon>
        <taxon>Bradymonadaceae</taxon>
        <taxon>Persicimonas</taxon>
    </lineage>
</organism>
<name>A0A4Y6PM10_PERCE</name>
<dbReference type="PROSITE" id="PS50800">
    <property type="entry name" value="SAP"/>
    <property type="match status" value="1"/>
</dbReference>
<accession>A0A4Y6PM10</accession>
<evidence type="ECO:0000259" key="1">
    <source>
        <dbReference type="PROSITE" id="PS50800"/>
    </source>
</evidence>
<accession>A0A5B8Y2C5</accession>
<dbReference type="InterPro" id="IPR003034">
    <property type="entry name" value="SAP_dom"/>
</dbReference>
<reference evidence="2 3" key="1">
    <citation type="submission" date="2019-06" db="EMBL/GenBank/DDBJ databases">
        <title>Persicimonas caeni gen. nov., sp. nov., a predatory bacterium isolated from solar saltern.</title>
        <authorList>
            <person name="Wang S."/>
        </authorList>
    </citation>
    <scope>NUCLEOTIDE SEQUENCE [LARGE SCALE GENOMIC DNA]</scope>
    <source>
        <strain evidence="2 3">YN101</strain>
    </source>
</reference>
<sequence>MPKNVVITRQMQLVLEKGEEPKGHRDYAVIPNDLYEAHPDWFQLIEDVPVEDRPAEALEELTVDELKEHLRERDLATSGNKPELIERLTHA</sequence>
<dbReference type="EMBL" id="CP041186">
    <property type="protein sequence ID" value="QDG49302.1"/>
    <property type="molecule type" value="Genomic_DNA"/>
</dbReference>